<sequence length="65" mass="7231">MGYRVIIKGGSVAVQLWTCRRNRVLNGKKTCCNTLYIPIDRDNRHTKSNSGDGTCCISSNTRQGL</sequence>
<protein>
    <submittedName>
        <fullName evidence="1">Uncharacterized protein</fullName>
    </submittedName>
</protein>
<organism evidence="1 2">
    <name type="scientific">Neokomagataea tanensis NBRC 106556</name>
    <dbReference type="NCBI Taxonomy" id="1223519"/>
    <lineage>
        <taxon>Bacteria</taxon>
        <taxon>Pseudomonadati</taxon>
        <taxon>Pseudomonadota</taxon>
        <taxon>Alphaproteobacteria</taxon>
        <taxon>Acetobacterales</taxon>
        <taxon>Acetobacteraceae</taxon>
        <taxon>Neokomagataea</taxon>
    </lineage>
</organism>
<comment type="caution">
    <text evidence="1">The sequence shown here is derived from an EMBL/GenBank/DDBJ whole genome shotgun (WGS) entry which is preliminary data.</text>
</comment>
<evidence type="ECO:0000313" key="2">
    <source>
        <dbReference type="Proteomes" id="UP001062443"/>
    </source>
</evidence>
<proteinExistence type="predicted"/>
<dbReference type="Proteomes" id="UP001062443">
    <property type="component" value="Unassembled WGS sequence"/>
</dbReference>
<reference evidence="1" key="1">
    <citation type="submission" date="2013-04" db="EMBL/GenBank/DDBJ databases">
        <title>The genome sequencing project of 58 acetic acid bacteria.</title>
        <authorList>
            <person name="Okamoto-Kainuma A."/>
            <person name="Ishikawa M."/>
            <person name="Umino S."/>
            <person name="Koizumi Y."/>
            <person name="Shiwa Y."/>
            <person name="Yoshikawa H."/>
            <person name="Matsutani M."/>
            <person name="Matsushita K."/>
        </authorList>
    </citation>
    <scope>NUCLEOTIDE SEQUENCE</scope>
    <source>
        <strain evidence="1">NBRC 106556</strain>
    </source>
</reference>
<keyword evidence="2" id="KW-1185">Reference proteome</keyword>
<evidence type="ECO:0000313" key="1">
    <source>
        <dbReference type="EMBL" id="GBR44448.1"/>
    </source>
</evidence>
<dbReference type="EMBL" id="BAQB01000004">
    <property type="protein sequence ID" value="GBR44448.1"/>
    <property type="molecule type" value="Genomic_DNA"/>
</dbReference>
<name>A0ABQ0QGX5_9PROT</name>
<accession>A0ABQ0QGX5</accession>
<gene>
    <name evidence="1" type="ORF">AA106556_0429</name>
</gene>